<proteinExistence type="inferred from homology"/>
<keyword evidence="4" id="KW-0677">Repeat</keyword>
<evidence type="ECO:0000256" key="1">
    <source>
        <dbReference type="ARBA" id="ARBA00004496"/>
    </source>
</evidence>
<evidence type="ECO:0000313" key="10">
    <source>
        <dbReference type="Proteomes" id="UP000607653"/>
    </source>
</evidence>
<accession>A0A822XSM0</accession>
<feature type="domain" description="MI" evidence="8">
    <location>
        <begin position="88"/>
        <end position="209"/>
    </location>
</feature>
<dbReference type="PROSITE" id="PS51366">
    <property type="entry name" value="MI"/>
    <property type="match status" value="4"/>
</dbReference>
<dbReference type="Pfam" id="PF02847">
    <property type="entry name" value="MA3"/>
    <property type="match status" value="4"/>
</dbReference>
<keyword evidence="10" id="KW-1185">Reference proteome</keyword>
<feature type="domain" description="MI" evidence="8">
    <location>
        <begin position="386"/>
        <end position="507"/>
    </location>
</feature>
<evidence type="ECO:0000256" key="4">
    <source>
        <dbReference type="ARBA" id="ARBA00022737"/>
    </source>
</evidence>
<evidence type="ECO:0000256" key="2">
    <source>
        <dbReference type="ARBA" id="ARBA00005497"/>
    </source>
</evidence>
<dbReference type="FunFam" id="1.25.40.180:FF:000009">
    <property type="entry name" value="programmed cell death protein 4"/>
    <property type="match status" value="1"/>
</dbReference>
<reference evidence="9 10" key="1">
    <citation type="journal article" date="2020" name="Mol. Biol. Evol.">
        <title>Distinct Expression and Methylation Patterns for Genes with Different Fates following a Single Whole-Genome Duplication in Flowering Plants.</title>
        <authorList>
            <person name="Shi T."/>
            <person name="Rahmani R.S."/>
            <person name="Gugger P.F."/>
            <person name="Wang M."/>
            <person name="Li H."/>
            <person name="Zhang Y."/>
            <person name="Li Z."/>
            <person name="Wang Q."/>
            <person name="Van de Peer Y."/>
            <person name="Marchal K."/>
            <person name="Chen J."/>
        </authorList>
    </citation>
    <scope>NUCLEOTIDE SEQUENCE [LARGE SCALE GENOMIC DNA]</scope>
    <source>
        <tissue evidence="9">Leaf</tissue>
    </source>
</reference>
<dbReference type="InterPro" id="IPR039778">
    <property type="entry name" value="PDCD4"/>
</dbReference>
<dbReference type="PANTHER" id="PTHR12626">
    <property type="entry name" value="PROGRAMMED CELL DEATH 4"/>
    <property type="match status" value="1"/>
</dbReference>
<evidence type="ECO:0000256" key="7">
    <source>
        <dbReference type="SAM" id="MobiDB-lite"/>
    </source>
</evidence>
<feature type="compositionally biased region" description="Basic and acidic residues" evidence="7">
    <location>
        <begin position="29"/>
        <end position="42"/>
    </location>
</feature>
<dbReference type="AlphaFoldDB" id="A0A822XSM0"/>
<protein>
    <recommendedName>
        <fullName evidence="8">MI domain-containing protein</fullName>
    </recommendedName>
</protein>
<dbReference type="Proteomes" id="UP000607653">
    <property type="component" value="Unassembled WGS sequence"/>
</dbReference>
<dbReference type="InterPro" id="IPR003891">
    <property type="entry name" value="Initiation_fac_eIF4g_MI"/>
</dbReference>
<evidence type="ECO:0000256" key="3">
    <source>
        <dbReference type="ARBA" id="ARBA00022490"/>
    </source>
</evidence>
<dbReference type="PANTHER" id="PTHR12626:SF2">
    <property type="entry name" value="MA3 DOMAIN-CONTAINING TRANSLATION REGULATORY FACTOR 2"/>
    <property type="match status" value="1"/>
</dbReference>
<keyword evidence="3" id="KW-0963">Cytoplasm</keyword>
<feature type="domain" description="MI" evidence="8">
    <location>
        <begin position="252"/>
        <end position="373"/>
    </location>
</feature>
<feature type="compositionally biased region" description="Gly residues" evidence="7">
    <location>
        <begin position="45"/>
        <end position="54"/>
    </location>
</feature>
<dbReference type="GO" id="GO:0006417">
    <property type="term" value="P:regulation of translation"/>
    <property type="evidence" value="ECO:0007669"/>
    <property type="project" value="UniProtKB-KW"/>
</dbReference>
<sequence>MSTKSPRSPRSPTIHHLKHGPINGSPLIKCERHSNSGRDGRPKKGGSGGKGTWGGLLDTGDGFLLDPNDPNYDSSEENVKKMTKEFDEYKKKVTVIVEEYFATDDVASTANELKELDMPHYDFYFVKKLISIAMDRHDKEKEMAAVLLSTLYADVIDPQQVYKGFSKLVQSSDDLVVDIPDTVDVLALFIARAVVDDILPPAFLTKEMASQSEGSKGLEVLKRAQKGYLSAPLHAEIIERRWGSSKNKTVDDVKAKINNLLTEYIVSGDKMEACRCIRDLKVPFFHHEIVKRALIMAMERPAAEGWLLDLLKEAAEVGVINSSQITKGFSRLIDTIEDLTLDIPSAKELLQSLISKAASEGWLCASSLTPLSLHPKKQLEDNAAKVFKLQAQSIIQEYFLTGDILEVISGLESNNNNSSSELNAIFVKKLVSLAMDRKNREKEMASVLMTSLSFPADDIVNGFVMLIESADDTALDIPVVVEDLAMFLARAVVDEVLSPLNLEEIGNQFVRPDSIGSKVLQMARSLLRPRLSGERILRCWGGGGSSKPGWEIEEVKDKIAKLLEEYESGGDVREAYCCIRELGMPFFHHEVVKKAMVTVMEKKNDRLWGLLGNCFSAGLITMNQMTKGFGRVAECLEDLVLDVPDAPQQYAQYVERAKAAGWLDSSFPVSNSGNEVENGSFS</sequence>
<keyword evidence="5" id="KW-0810">Translation regulation</keyword>
<comment type="subcellular location">
    <subcellularLocation>
        <location evidence="1">Cytoplasm</location>
    </subcellularLocation>
</comment>
<evidence type="ECO:0000259" key="8">
    <source>
        <dbReference type="PROSITE" id="PS51366"/>
    </source>
</evidence>
<gene>
    <name evidence="9" type="ORF">HUJ06_023268</name>
</gene>
<feature type="compositionally biased region" description="Low complexity" evidence="7">
    <location>
        <begin position="1"/>
        <end position="12"/>
    </location>
</feature>
<evidence type="ECO:0000313" key="9">
    <source>
        <dbReference type="EMBL" id="DAD21805.1"/>
    </source>
</evidence>
<dbReference type="SMART" id="SM00544">
    <property type="entry name" value="MA3"/>
    <property type="match status" value="4"/>
</dbReference>
<dbReference type="GO" id="GO:0045892">
    <property type="term" value="P:negative regulation of DNA-templated transcription"/>
    <property type="evidence" value="ECO:0007669"/>
    <property type="project" value="InterPro"/>
</dbReference>
<feature type="region of interest" description="Disordered" evidence="7">
    <location>
        <begin position="1"/>
        <end position="55"/>
    </location>
</feature>
<evidence type="ECO:0000256" key="5">
    <source>
        <dbReference type="ARBA" id="ARBA00022845"/>
    </source>
</evidence>
<evidence type="ECO:0000256" key="6">
    <source>
        <dbReference type="ARBA" id="ARBA00023242"/>
    </source>
</evidence>
<dbReference type="Gene3D" id="1.25.40.180">
    <property type="match status" value="4"/>
</dbReference>
<feature type="domain" description="MI" evidence="8">
    <location>
        <begin position="554"/>
        <end position="673"/>
    </location>
</feature>
<comment type="caution">
    <text evidence="9">The sequence shown here is derived from an EMBL/GenBank/DDBJ whole genome shotgun (WGS) entry which is preliminary data.</text>
</comment>
<dbReference type="GO" id="GO:0005737">
    <property type="term" value="C:cytoplasm"/>
    <property type="evidence" value="ECO:0007669"/>
    <property type="project" value="UniProtKB-SubCell"/>
</dbReference>
<organism evidence="9 10">
    <name type="scientific">Nelumbo nucifera</name>
    <name type="common">Sacred lotus</name>
    <dbReference type="NCBI Taxonomy" id="4432"/>
    <lineage>
        <taxon>Eukaryota</taxon>
        <taxon>Viridiplantae</taxon>
        <taxon>Streptophyta</taxon>
        <taxon>Embryophyta</taxon>
        <taxon>Tracheophyta</taxon>
        <taxon>Spermatophyta</taxon>
        <taxon>Magnoliopsida</taxon>
        <taxon>Proteales</taxon>
        <taxon>Nelumbonaceae</taxon>
        <taxon>Nelumbo</taxon>
    </lineage>
</organism>
<name>A0A822XSM0_NELNU</name>
<comment type="similarity">
    <text evidence="2">Belongs to the PDCD4 family.</text>
</comment>
<dbReference type="SUPFAM" id="SSF48371">
    <property type="entry name" value="ARM repeat"/>
    <property type="match status" value="4"/>
</dbReference>
<keyword evidence="6" id="KW-0539">Nucleus</keyword>
<dbReference type="EMBL" id="DUZY01000001">
    <property type="protein sequence ID" value="DAD21805.1"/>
    <property type="molecule type" value="Genomic_DNA"/>
</dbReference>
<dbReference type="InterPro" id="IPR016024">
    <property type="entry name" value="ARM-type_fold"/>
</dbReference>